<protein>
    <submittedName>
        <fullName evidence="1">Deaminase domain-containing protein</fullName>
    </submittedName>
</protein>
<dbReference type="EMBL" id="JBHSMI010000067">
    <property type="protein sequence ID" value="MFC5407577.1"/>
    <property type="molecule type" value="Genomic_DNA"/>
</dbReference>
<organism evidence="1 2">
    <name type="scientific">Cohnella soli</name>
    <dbReference type="NCBI Taxonomy" id="425005"/>
    <lineage>
        <taxon>Bacteria</taxon>
        <taxon>Bacillati</taxon>
        <taxon>Bacillota</taxon>
        <taxon>Bacilli</taxon>
        <taxon>Bacillales</taxon>
        <taxon>Paenibacillaceae</taxon>
        <taxon>Cohnella</taxon>
    </lineage>
</organism>
<evidence type="ECO:0000313" key="2">
    <source>
        <dbReference type="Proteomes" id="UP001596113"/>
    </source>
</evidence>
<proteinExistence type="predicted"/>
<dbReference type="RefSeq" id="WP_378140363.1">
    <property type="nucleotide sequence ID" value="NZ_JBHSMI010000067.1"/>
</dbReference>
<reference evidence="2" key="1">
    <citation type="journal article" date="2019" name="Int. J. Syst. Evol. Microbiol.">
        <title>The Global Catalogue of Microorganisms (GCM) 10K type strain sequencing project: providing services to taxonomists for standard genome sequencing and annotation.</title>
        <authorList>
            <consortium name="The Broad Institute Genomics Platform"/>
            <consortium name="The Broad Institute Genome Sequencing Center for Infectious Disease"/>
            <person name="Wu L."/>
            <person name="Ma J."/>
        </authorList>
    </citation>
    <scope>NUCLEOTIDE SEQUENCE [LARGE SCALE GENOMIC DNA]</scope>
    <source>
        <strain evidence="2">CGMCC 1.18575</strain>
    </source>
</reference>
<dbReference type="Pfam" id="PF14424">
    <property type="entry name" value="Toxin-deaminase"/>
    <property type="match status" value="1"/>
</dbReference>
<comment type="caution">
    <text evidence="1">The sequence shown here is derived from an EMBL/GenBank/DDBJ whole genome shotgun (WGS) entry which is preliminary data.</text>
</comment>
<dbReference type="Proteomes" id="UP001596113">
    <property type="component" value="Unassembled WGS sequence"/>
</dbReference>
<gene>
    <name evidence="1" type="ORF">ACFPOF_33005</name>
</gene>
<sequence length="204" mass="24467">MKVHVKHYKSSNEGIILKRKYLDWKDMLCTFKKENFFQEKALLKHLSGNYAVGLLKTDTLEKYYYSSTRIKDENQFRSFKDHIARSGAPTAIKEKWLKMVQDLYYTSPFVFKYINVDRSRGIRTEEAFPRFHDSESKIIENMSDYMFTHGIANVSAYIYTHKEPCLNCELVFQQFIDRYPLSEITIFYNQLNYVSVPSKYNWRY</sequence>
<accession>A0ABW0I665</accession>
<dbReference type="InterPro" id="IPR032721">
    <property type="entry name" value="Toxin-deaminase"/>
</dbReference>
<name>A0ABW0I665_9BACL</name>
<evidence type="ECO:0000313" key="1">
    <source>
        <dbReference type="EMBL" id="MFC5407577.1"/>
    </source>
</evidence>
<keyword evidence="2" id="KW-1185">Reference proteome</keyword>